<proteinExistence type="predicted"/>
<dbReference type="Proteomes" id="UP000078576">
    <property type="component" value="Unassembled WGS sequence"/>
</dbReference>
<sequence length="728" mass="81820">MADTPGSPVRETVAFGQKVANLFQAWCSLAKRGEIETYKILHIINATANALQQIQDSVDGNESAVHGQPVLKVLTQAGHEEFETLAVKCDLLYKTTMLLIQKAAERDTKKEQSLKRDHNIENLQAELLTGPILDPCSLKALKLAPRCKDQDSWLEPRFERCQEQLRWIHMRLTAILHMVKLARLQFIPGEREAGTFEQELWGRTFIQLSRNREVCYIKKKAKKQEKAQRQWELRKKADDTDASSVSSSASSQKSDSTASTAVVDQEASKENDPIVKQVTEQVSTGKSTDEVDSKATEDKKSSIPDQQGSTSEGRTQATQPGVSVLKNPAKSPSSNFGVQLSLKLPARISDLMHRIFGKDDIFKQDWESDDVEAYIFQMSFAHGPVQRPIKVPFGHRRLHYGLDRVLNKNGSTWNRYIDSGHRMQVIIDGVAHAANRLQNRERVCIAFQEYKKGSDEHFILVFSSICEEKKPILFKDAVGRTYTIPFETCRTWNGMKETIMEAFNDITVIGPHVVEGHYDIFSSNGDTILPGLWSSTIKPGDTITMRMRPQTPLRRYHGPPPFCTDPRNSKSGWFKEQQWTYIQNSRLQEGQAQFRMQGGQIETLAPAAPFRPPGMKFPPRMPPPDCRIYSGKTNKKSRLRSPSVSIVSIVDEDVITEEDEKQLRCVDFVAELEKTKSVTIAELLTRFTNLKDGPGEDLLAGLLSDDSDYDSDSSGSSSSTSSSSSTDD</sequence>
<feature type="domain" description="Ubiquitin-like" evidence="2">
    <location>
        <begin position="468"/>
        <end position="550"/>
    </location>
</feature>
<evidence type="ECO:0000259" key="2">
    <source>
        <dbReference type="Pfam" id="PF22893"/>
    </source>
</evidence>
<dbReference type="EMBL" id="KN714669">
    <property type="protein sequence ID" value="KUI53606.1"/>
    <property type="molecule type" value="Genomic_DNA"/>
</dbReference>
<gene>
    <name evidence="3" type="ORF">VP1G_00984</name>
</gene>
<feature type="compositionally biased region" description="Polar residues" evidence="1">
    <location>
        <begin position="303"/>
        <end position="321"/>
    </location>
</feature>
<dbReference type="OrthoDB" id="5431013at2759"/>
<feature type="compositionally biased region" description="Basic and acidic residues" evidence="1">
    <location>
        <begin position="287"/>
        <end position="302"/>
    </location>
</feature>
<protein>
    <recommendedName>
        <fullName evidence="2">Ubiquitin-like domain-containing protein</fullName>
    </recommendedName>
</protein>
<accession>A0A194UPN7</accession>
<dbReference type="STRING" id="694573.A0A194UPN7"/>
<feature type="region of interest" description="Disordered" evidence="1">
    <location>
        <begin position="227"/>
        <end position="334"/>
    </location>
</feature>
<dbReference type="Pfam" id="PF22893">
    <property type="entry name" value="ULD_2"/>
    <property type="match status" value="1"/>
</dbReference>
<feature type="compositionally biased region" description="Basic and acidic residues" evidence="1">
    <location>
        <begin position="227"/>
        <end position="239"/>
    </location>
</feature>
<keyword evidence="4" id="KW-1185">Reference proteome</keyword>
<feature type="region of interest" description="Disordered" evidence="1">
    <location>
        <begin position="690"/>
        <end position="728"/>
    </location>
</feature>
<organism evidence="3 4">
    <name type="scientific">Cytospora mali</name>
    <name type="common">Apple Valsa canker fungus</name>
    <name type="synonym">Valsa mali</name>
    <dbReference type="NCBI Taxonomy" id="578113"/>
    <lineage>
        <taxon>Eukaryota</taxon>
        <taxon>Fungi</taxon>
        <taxon>Dikarya</taxon>
        <taxon>Ascomycota</taxon>
        <taxon>Pezizomycotina</taxon>
        <taxon>Sordariomycetes</taxon>
        <taxon>Sordariomycetidae</taxon>
        <taxon>Diaporthales</taxon>
        <taxon>Cytosporaceae</taxon>
        <taxon>Cytospora</taxon>
    </lineage>
</organism>
<dbReference type="InterPro" id="IPR054464">
    <property type="entry name" value="ULD_fung"/>
</dbReference>
<dbReference type="AlphaFoldDB" id="A0A194UPN7"/>
<evidence type="ECO:0000313" key="3">
    <source>
        <dbReference type="EMBL" id="KUI53606.1"/>
    </source>
</evidence>
<evidence type="ECO:0000256" key="1">
    <source>
        <dbReference type="SAM" id="MobiDB-lite"/>
    </source>
</evidence>
<reference evidence="4" key="1">
    <citation type="submission" date="2014-12" db="EMBL/GenBank/DDBJ databases">
        <title>Genome Sequence of Valsa Canker Pathogens Uncovers a Specific Adaption of Colonization on Woody Bark.</title>
        <authorList>
            <person name="Yin Z."/>
            <person name="Liu H."/>
            <person name="Gao X."/>
            <person name="Li Z."/>
            <person name="Song N."/>
            <person name="Ke X."/>
            <person name="Dai Q."/>
            <person name="Wu Y."/>
            <person name="Sun Y."/>
            <person name="Xu J.-R."/>
            <person name="Kang Z.K."/>
            <person name="Wang L."/>
            <person name="Huang L."/>
        </authorList>
    </citation>
    <scope>NUCLEOTIDE SEQUENCE [LARGE SCALE GENOMIC DNA]</scope>
    <source>
        <strain evidence="4">SXYL134</strain>
    </source>
</reference>
<feature type="compositionally biased region" description="Low complexity" evidence="1">
    <location>
        <begin position="712"/>
        <end position="728"/>
    </location>
</feature>
<feature type="compositionally biased region" description="Low complexity" evidence="1">
    <location>
        <begin position="242"/>
        <end position="261"/>
    </location>
</feature>
<evidence type="ECO:0000313" key="4">
    <source>
        <dbReference type="Proteomes" id="UP000078576"/>
    </source>
</evidence>
<name>A0A194UPN7_CYTMA</name>